<keyword evidence="1" id="KW-0040">ANK repeat</keyword>
<dbReference type="OMA" id="NIARENH"/>
<dbReference type="SUPFAM" id="SSF48403">
    <property type="entry name" value="Ankyrin repeat"/>
    <property type="match status" value="1"/>
</dbReference>
<dbReference type="RefSeq" id="XP_035679679.1">
    <property type="nucleotide sequence ID" value="XM_035823786.1"/>
</dbReference>
<dbReference type="InParanoid" id="C3Y8N3"/>
<dbReference type="GeneID" id="118417997"/>
<reference evidence="6 7" key="3">
    <citation type="submission" date="2025-04" db="UniProtKB">
        <authorList>
            <consortium name="RefSeq"/>
        </authorList>
    </citation>
    <scope>IDENTIFICATION</scope>
    <source>
        <strain evidence="6 7">S238N-H82</strain>
        <tissue evidence="6 7">Testes</tissue>
    </source>
</reference>
<proteinExistence type="predicted"/>
<dbReference type="Gene3D" id="1.25.40.20">
    <property type="entry name" value="Ankyrin repeat-containing domain"/>
    <property type="match status" value="1"/>
</dbReference>
<evidence type="ECO:0000256" key="2">
    <source>
        <dbReference type="SAM" id="MobiDB-lite"/>
    </source>
</evidence>
<dbReference type="RefSeq" id="XP_035679680.1">
    <property type="nucleotide sequence ID" value="XM_035823787.1"/>
</dbReference>
<dbReference type="EMBL" id="GG666491">
    <property type="protein sequence ID" value="EEN63470.1"/>
    <property type="molecule type" value="Genomic_DNA"/>
</dbReference>
<feature type="compositionally biased region" description="Acidic residues" evidence="2">
    <location>
        <begin position="1"/>
        <end position="11"/>
    </location>
</feature>
<dbReference type="SMART" id="SM00248">
    <property type="entry name" value="ANK"/>
    <property type="match status" value="2"/>
</dbReference>
<evidence type="ECO:0000259" key="3">
    <source>
        <dbReference type="Pfam" id="PF20231"/>
    </source>
</evidence>
<accession>C3Y8N3</accession>
<organism>
    <name type="scientific">Branchiostoma floridae</name>
    <name type="common">Florida lancelet</name>
    <name type="synonym">Amphioxus</name>
    <dbReference type="NCBI Taxonomy" id="7739"/>
    <lineage>
        <taxon>Eukaryota</taxon>
        <taxon>Metazoa</taxon>
        <taxon>Chordata</taxon>
        <taxon>Cephalochordata</taxon>
        <taxon>Leptocardii</taxon>
        <taxon>Amphioxiformes</taxon>
        <taxon>Branchiostomatidae</taxon>
        <taxon>Branchiostoma</taxon>
    </lineage>
</organism>
<sequence>MDDSDTSSDDEPLARLLPPSLATTPTKTLRTCAEATSDDDQPLASLLPDLSPPLATTPTKSKTPMKDKKRTLTPKSKSLPQPSAKRRQNETKCSAVRGYLLERLEECQREEGSLSQDEILSQVQAHCKQMAMQCSNKEEEEALAEGARISGRSLCKITASVFSYDYDKHHKILKGLRWKLPVLGNLQLGTGSTDQIENIRKLIEKVDLELEESWASIAKFGGEQQASSQFAELWSKRNKLVSTLVRLYKEHAESLNEHMKSGYHLSLEQRTRLSEEMKKFESMVNLGVRDRVIDEVPETFFSHLAESLHESCPLIHSILWTLIVTDRSSKNKLKTDAVKLKSATHALCGLLDLRSARASNDVSILFGLVAVSYGAGKQFVSLLQHLGLSESWDTLMGFMGERLKNFQPVIDCKFGDNGPVIFAYDNINIFRAVRHMRVLKGKPRMWNFTVRMALKPDLEGIKELFEAKDTAEMPQKPVEDVIVDDVFIDTHPELAQIWEEAQDSFYLELLDIGLNQLPEDTRQQSQKTLAEQKAWMSGQSFKSSKTHVIKHKPAAKPLKCKQSDILILPLSTENEATLTGTACIDEEFAREFGIPIERSQTQYLPFNEHNIQFDITAARKRYEFNQSINQHRADQTVLLNAIAADSWDDEGEADVALEEDDAEVPVNSRHLSSLKQRWKDRDEKMKTVLSNMEDRLAVAERAGNAADTAEFAKYVLDSRDSWDGIVDHLERSLVHVVVETGNVKLLRYLVAAGVNVDSEEGCGATPLCLAVLRHDTEMVKCLLETQGVSVDGITFMHFPSPLTLARRTGQNDTMFLLENYVAPATEGIDIYMQFSGEGVESVSEVDTLASQIQEVHVSDDGYVFHRKNAPNVTVGDGLTTKNHRHCRLSDEVAFGWTAEMPGDLHAAGYVEECFAKSQGPGGLYHITSDVLKRKKVKKETYGKDKFKENNLQLIREANRDVAYGYGLCAVLEFKQSDMFPTEVELSSCGPDKGTLLLTKFKEWISSCSEEDVAFRYRIQSVNLFGPLLRLYYSAIKNGIGAARETVWLLLLPIFAQSKKKNYWIEALSHVVNVTAAWPIATRMMVRQNCSVSVEGKAGHNIANDEYVESYIVKPLKQYCSGQTTLKTLQRLNVNLQLVGSARACYKSRGGFDVHHTKRHSEPSALPDQILVCMYCLKEQFFLHNTERRKAKAYPFSGKFVLNDCIDVYVKGREKVKANFDRKMYDVYPQRRRVQTVYRANVPAE</sequence>
<dbReference type="PROSITE" id="PS50088">
    <property type="entry name" value="ANK_REPEAT"/>
    <property type="match status" value="1"/>
</dbReference>
<evidence type="ECO:0000313" key="6">
    <source>
        <dbReference type="RefSeq" id="XP_035679679.1"/>
    </source>
</evidence>
<feature type="compositionally biased region" description="Low complexity" evidence="2">
    <location>
        <begin position="42"/>
        <end position="59"/>
    </location>
</feature>
<feature type="repeat" description="ANK" evidence="1">
    <location>
        <begin position="729"/>
        <end position="761"/>
    </location>
</feature>
<reference evidence="4" key="1">
    <citation type="journal article" date="2008" name="Nature">
        <title>The amphioxus genome and the evolution of the chordate karyotype.</title>
        <authorList>
            <consortium name="US DOE Joint Genome Institute (JGI-PGF)"/>
            <person name="Putnam N.H."/>
            <person name="Butts T."/>
            <person name="Ferrier D.E.K."/>
            <person name="Furlong R.F."/>
            <person name="Hellsten U."/>
            <person name="Kawashima T."/>
            <person name="Robinson-Rechavi M."/>
            <person name="Shoguchi E."/>
            <person name="Terry A."/>
            <person name="Yu J.-K."/>
            <person name="Benito-Gutierrez E.L."/>
            <person name="Dubchak I."/>
            <person name="Garcia-Fernandez J."/>
            <person name="Gibson-Brown J.J."/>
            <person name="Grigoriev I.V."/>
            <person name="Horton A.C."/>
            <person name="de Jong P.J."/>
            <person name="Jurka J."/>
            <person name="Kapitonov V.V."/>
            <person name="Kohara Y."/>
            <person name="Kuroki Y."/>
            <person name="Lindquist E."/>
            <person name="Lucas S."/>
            <person name="Osoegawa K."/>
            <person name="Pennacchio L.A."/>
            <person name="Salamov A.A."/>
            <person name="Satou Y."/>
            <person name="Sauka-Spengler T."/>
            <person name="Schmutz J."/>
            <person name="Shin-I T."/>
            <person name="Toyoda A."/>
            <person name="Bronner-Fraser M."/>
            <person name="Fujiyama A."/>
            <person name="Holland L.Z."/>
            <person name="Holland P.W.H."/>
            <person name="Satoh N."/>
            <person name="Rokhsar D.S."/>
        </authorList>
    </citation>
    <scope>NUCLEOTIDE SEQUENCE [LARGE SCALE GENOMIC DNA]</scope>
    <source>
        <strain evidence="4">S238N-H82</strain>
        <tissue evidence="4">Testes</tissue>
    </source>
</reference>
<feature type="domain" description="DUF6589" evidence="3">
    <location>
        <begin position="1028"/>
        <end position="1118"/>
    </location>
</feature>
<dbReference type="InterPro" id="IPR046496">
    <property type="entry name" value="DUF6589"/>
</dbReference>
<dbReference type="AlphaFoldDB" id="C3Y8N3"/>
<feature type="region of interest" description="Disordered" evidence="2">
    <location>
        <begin position="1"/>
        <end position="91"/>
    </location>
</feature>
<evidence type="ECO:0000313" key="4">
    <source>
        <dbReference type="EMBL" id="EEN63470.1"/>
    </source>
</evidence>
<keyword evidence="5" id="KW-1185">Reference proteome</keyword>
<evidence type="ECO:0000256" key="1">
    <source>
        <dbReference type="PROSITE-ProRule" id="PRU00023"/>
    </source>
</evidence>
<protein>
    <submittedName>
        <fullName evidence="6 7">Uncharacterized protein LOC118417997</fullName>
    </submittedName>
</protein>
<dbReference type="OrthoDB" id="5989593at2759"/>
<dbReference type="KEGG" id="bfo:118417997"/>
<evidence type="ECO:0000313" key="5">
    <source>
        <dbReference type="Proteomes" id="UP000001554"/>
    </source>
</evidence>
<dbReference type="InterPro" id="IPR036770">
    <property type="entry name" value="Ankyrin_rpt-contain_sf"/>
</dbReference>
<reference evidence="5" key="2">
    <citation type="journal article" date="2020" name="Nat. Ecol. Evol.">
        <title>Deeply conserved synteny resolves early events in vertebrate evolution.</title>
        <authorList>
            <person name="Simakov O."/>
            <person name="Marletaz F."/>
            <person name="Yue J.X."/>
            <person name="O'Connell B."/>
            <person name="Jenkins J."/>
            <person name="Brandt A."/>
            <person name="Calef R."/>
            <person name="Tung C.H."/>
            <person name="Huang T.K."/>
            <person name="Schmutz J."/>
            <person name="Satoh N."/>
            <person name="Yu J.K."/>
            <person name="Putnam N.H."/>
            <person name="Green R.E."/>
            <person name="Rokhsar D.S."/>
        </authorList>
    </citation>
    <scope>NUCLEOTIDE SEQUENCE [LARGE SCALE GENOMIC DNA]</scope>
    <source>
        <strain evidence="5">S238N-H82</strain>
    </source>
</reference>
<evidence type="ECO:0000313" key="7">
    <source>
        <dbReference type="RefSeq" id="XP_035679680.1"/>
    </source>
</evidence>
<dbReference type="Pfam" id="PF12796">
    <property type="entry name" value="Ank_2"/>
    <property type="match status" value="1"/>
</dbReference>
<dbReference type="Pfam" id="PF20231">
    <property type="entry name" value="DUF6589"/>
    <property type="match status" value="1"/>
</dbReference>
<dbReference type="InterPro" id="IPR002110">
    <property type="entry name" value="Ankyrin_rpt"/>
</dbReference>
<name>C3Y8N3_BRAFL</name>
<gene>
    <name evidence="6 7" type="primary">LOC118417997</name>
    <name evidence="4" type="ORF">BRAFLDRAFT_69892</name>
</gene>
<dbReference type="Proteomes" id="UP000001554">
    <property type="component" value="Chromosome 6"/>
</dbReference>